<keyword evidence="5" id="KW-1185">Reference proteome</keyword>
<dbReference type="InterPro" id="IPR023799">
    <property type="entry name" value="RbfA_dom_sf"/>
</dbReference>
<comment type="subunit">
    <text evidence="2">Monomer. Binds 30S ribosomal subunits, but not 50S ribosomal subunits or 70S ribosomes.</text>
</comment>
<organism evidence="4 5">
    <name type="scientific">Chrysosporum bergii ANA360D</name>
    <dbReference type="NCBI Taxonomy" id="617107"/>
    <lineage>
        <taxon>Bacteria</taxon>
        <taxon>Bacillati</taxon>
        <taxon>Cyanobacteriota</taxon>
        <taxon>Cyanophyceae</taxon>
        <taxon>Nostocales</taxon>
        <taxon>Nodulariaceae</taxon>
        <taxon>Chrysosporum</taxon>
    </lineage>
</organism>
<dbReference type="InterPro" id="IPR000238">
    <property type="entry name" value="RbfA"/>
</dbReference>
<dbReference type="InterPro" id="IPR015946">
    <property type="entry name" value="KH_dom-like_a/b"/>
</dbReference>
<name>A0AA43GTP7_9CYAN</name>
<dbReference type="RefSeq" id="WP_280655218.1">
    <property type="nucleotide sequence ID" value="NZ_JANQDH010000082.1"/>
</dbReference>
<dbReference type="GO" id="GO:0005829">
    <property type="term" value="C:cytosol"/>
    <property type="evidence" value="ECO:0007669"/>
    <property type="project" value="TreeGrafter"/>
</dbReference>
<reference evidence="4 5" key="1">
    <citation type="journal article" date="2023" name="J. Phycol.">
        <title>Chrysosporum ovalisporum is synonymous with the true-branching cyanobacterium Umezakia natans (Nostocales/Aphanizomenonaceae).</title>
        <authorList>
            <person name="McGregor G.B."/>
            <person name="Sendall B.C."/>
            <person name="Niiyama Y."/>
            <person name="Tuji A."/>
            <person name="Willis A."/>
        </authorList>
    </citation>
    <scope>NUCLEOTIDE SEQUENCE [LARGE SCALE GENOMIC DNA]</scope>
    <source>
        <strain evidence="4 5">ANA360D</strain>
    </source>
</reference>
<dbReference type="SUPFAM" id="SSF89919">
    <property type="entry name" value="Ribosome-binding factor A, RbfA"/>
    <property type="match status" value="1"/>
</dbReference>
<dbReference type="Pfam" id="PF02033">
    <property type="entry name" value="RBFA"/>
    <property type="match status" value="1"/>
</dbReference>
<dbReference type="PROSITE" id="PS01319">
    <property type="entry name" value="RBFA"/>
    <property type="match status" value="1"/>
</dbReference>
<dbReference type="GO" id="GO:0043024">
    <property type="term" value="F:ribosomal small subunit binding"/>
    <property type="evidence" value="ECO:0007669"/>
    <property type="project" value="TreeGrafter"/>
</dbReference>
<evidence type="ECO:0000313" key="5">
    <source>
        <dbReference type="Proteomes" id="UP001159387"/>
    </source>
</evidence>
<evidence type="ECO:0000256" key="2">
    <source>
        <dbReference type="HAMAP-Rule" id="MF_00003"/>
    </source>
</evidence>
<dbReference type="GO" id="GO:0030490">
    <property type="term" value="P:maturation of SSU-rRNA"/>
    <property type="evidence" value="ECO:0007669"/>
    <property type="project" value="UniProtKB-UniRule"/>
</dbReference>
<dbReference type="Gene3D" id="3.30.300.20">
    <property type="match status" value="1"/>
</dbReference>
<dbReference type="EMBL" id="JANQDH010000082">
    <property type="protein sequence ID" value="MDH6061235.1"/>
    <property type="molecule type" value="Genomic_DNA"/>
</dbReference>
<dbReference type="HAMAP" id="MF_00003">
    <property type="entry name" value="RbfA"/>
    <property type="match status" value="1"/>
</dbReference>
<dbReference type="AlphaFoldDB" id="A0AA43GTP7"/>
<keyword evidence="1 2" id="KW-0690">Ribosome biogenesis</keyword>
<dbReference type="PANTHER" id="PTHR33515:SF1">
    <property type="entry name" value="RIBOSOME-BINDING FACTOR A, CHLOROPLASTIC-RELATED"/>
    <property type="match status" value="1"/>
</dbReference>
<evidence type="ECO:0000256" key="3">
    <source>
        <dbReference type="SAM" id="MobiDB-lite"/>
    </source>
</evidence>
<dbReference type="InterPro" id="IPR020053">
    <property type="entry name" value="Ribosome-bd_factorA_CS"/>
</dbReference>
<evidence type="ECO:0000256" key="1">
    <source>
        <dbReference type="ARBA" id="ARBA00022517"/>
    </source>
</evidence>
<sequence>MATNRRVSRVAELIKREVSQLLLHGIKDDRVGTGMVSVTDVDVSGDLQHAKVYVSIYGTESAKSETMAGLRSATGFIRSELGSRVRLRRTPEVIFIEDKSIERGTKVLSLLNKLEYERSPESFPGWENPTDEDDQSSSEVTD</sequence>
<dbReference type="NCBIfam" id="TIGR00082">
    <property type="entry name" value="rbfA"/>
    <property type="match status" value="1"/>
</dbReference>
<dbReference type="Proteomes" id="UP001159387">
    <property type="component" value="Unassembled WGS sequence"/>
</dbReference>
<keyword evidence="2" id="KW-0963">Cytoplasm</keyword>
<proteinExistence type="inferred from homology"/>
<feature type="compositionally biased region" description="Acidic residues" evidence="3">
    <location>
        <begin position="129"/>
        <end position="142"/>
    </location>
</feature>
<comment type="subcellular location">
    <subcellularLocation>
        <location evidence="2">Cytoplasm</location>
    </subcellularLocation>
</comment>
<accession>A0AA43GTP7</accession>
<evidence type="ECO:0000313" key="4">
    <source>
        <dbReference type="EMBL" id="MDH6061235.1"/>
    </source>
</evidence>
<dbReference type="PANTHER" id="PTHR33515">
    <property type="entry name" value="RIBOSOME-BINDING FACTOR A, CHLOROPLASTIC-RELATED"/>
    <property type="match status" value="1"/>
</dbReference>
<comment type="caution">
    <text evidence="4">The sequence shown here is derived from an EMBL/GenBank/DDBJ whole genome shotgun (WGS) entry which is preliminary data.</text>
</comment>
<gene>
    <name evidence="2 4" type="primary">rbfA</name>
    <name evidence="4" type="ORF">NWP17_12445</name>
</gene>
<comment type="function">
    <text evidence="2">One of several proteins that assist in the late maturation steps of the functional core of the 30S ribosomal subunit. Associates with free 30S ribosomal subunits (but not with 30S subunits that are part of 70S ribosomes or polysomes). Required for efficient processing of 16S rRNA. May interact with the 5'-terminal helix region of 16S rRNA.</text>
</comment>
<feature type="region of interest" description="Disordered" evidence="3">
    <location>
        <begin position="119"/>
        <end position="142"/>
    </location>
</feature>
<comment type="similarity">
    <text evidence="2">Belongs to the RbfA family.</text>
</comment>
<protein>
    <recommendedName>
        <fullName evidence="2">Ribosome-binding factor A</fullName>
    </recommendedName>
</protein>